<dbReference type="PANTHER" id="PTHR41695">
    <property type="entry name" value="1,4-ALPHA-GLUCAN BRANCHING ENZYME RV3031-RELATED"/>
    <property type="match status" value="1"/>
</dbReference>
<protein>
    <submittedName>
        <fullName evidence="8">Glycoside hydrolase</fullName>
    </submittedName>
</protein>
<keyword evidence="8" id="KW-0378">Hydrolase</keyword>
<dbReference type="InterPro" id="IPR011330">
    <property type="entry name" value="Glyco_hydro/deAcase_b/a-brl"/>
</dbReference>
<evidence type="ECO:0000313" key="8">
    <source>
        <dbReference type="EMBL" id="OOP57974.1"/>
    </source>
</evidence>
<dbReference type="EMBL" id="AYTS01000004">
    <property type="protein sequence ID" value="OOP57974.1"/>
    <property type="molecule type" value="Genomic_DNA"/>
</dbReference>
<dbReference type="InterPro" id="IPR040042">
    <property type="entry name" value="Branching_enz_MT3115-like"/>
</dbReference>
<sequence length="528" mass="62323">MEKGYLSFILHAHLPFVRHPEYTEFLEEDWLFEAITETYIPLIDVFDKLIEDGVNFRMTVSMSPPLVSMLTDPLLQSRYIRYIEKRIEFAEKEIERTRHQSEFHRLAQMYHGYFTNARYIFAEKYRRNLVAAFKKFQDAGNVEIITCGATHGYFPLMNHNVNAMRAQVRVAVNHYEKHFGRRPGGIWLAECAYEPEIDKILQEAGIRFLIMETHGILFASPRPKYGVYAPIMSPSGIAAFGRDRESSKQVWSAREGYPGDFFYREFYRDVGFDLDYDYVRPYLHGDGKRSNIGIKYYRITGKTDQKEPYCPHKAMERAAEHAGNFLFNREKQIEHLSAVMDRKPIVIAPYDAELFGHWWFEGPRWIDFLFRKMSSDYKTISLITPMEYLEKYPDNQASTPALSSWGYKGYHEYWLNESNDWIYRHLHKAAERMVELAKTYPQRGENSLQNRALNQAARELLLAQSSDWAFIMKTGDMVEYAVKRTKEHIFRFTKLYDDIRSDKIDAAWLSDIEGKDNIFSDIEYHIYQ</sequence>
<feature type="domain" description="1,4-alpha-glucan branching enzyme C-terminal" evidence="7">
    <location>
        <begin position="425"/>
        <end position="527"/>
    </location>
</feature>
<comment type="caution">
    <text evidence="8">The sequence shown here is derived from an EMBL/GenBank/DDBJ whole genome shotgun (WGS) entry which is preliminary data.</text>
</comment>
<feature type="binding site" evidence="4">
    <location>
        <position position="259"/>
    </location>
    <ligand>
        <name>substrate</name>
    </ligand>
</feature>
<dbReference type="GO" id="GO:0016787">
    <property type="term" value="F:hydrolase activity"/>
    <property type="evidence" value="ECO:0007669"/>
    <property type="project" value="UniProtKB-KW"/>
</dbReference>
<dbReference type="InterPro" id="IPR037090">
    <property type="entry name" value="57_glycoside_trans_central"/>
</dbReference>
<evidence type="ECO:0000256" key="4">
    <source>
        <dbReference type="PIRSR" id="PIRSR640042-2"/>
    </source>
</evidence>
<dbReference type="Pfam" id="PF09210">
    <property type="entry name" value="BE_C"/>
    <property type="match status" value="1"/>
</dbReference>
<feature type="binding site" evidence="4">
    <location>
        <position position="242"/>
    </location>
    <ligand>
        <name>substrate</name>
    </ligand>
</feature>
<dbReference type="AlphaFoldDB" id="A0A1V4AXX2"/>
<evidence type="ECO:0000256" key="3">
    <source>
        <dbReference type="PIRSR" id="PIRSR640042-1"/>
    </source>
</evidence>
<dbReference type="PANTHER" id="PTHR41695:SF1">
    <property type="entry name" value="1,4-ALPHA-GLUCAN BRANCHING ENZYME TK1436"/>
    <property type="match status" value="1"/>
</dbReference>
<dbReference type="Gene3D" id="3.20.110.10">
    <property type="entry name" value="Glycoside hydrolase 38, N terminal domain"/>
    <property type="match status" value="1"/>
</dbReference>
<organism evidence="8 9">
    <name type="scientific">Candidatus Brocadia carolinensis</name>
    <dbReference type="NCBI Taxonomy" id="1004156"/>
    <lineage>
        <taxon>Bacteria</taxon>
        <taxon>Pseudomonadati</taxon>
        <taxon>Planctomycetota</taxon>
        <taxon>Candidatus Brocadiia</taxon>
        <taxon>Candidatus Brocadiales</taxon>
        <taxon>Candidatus Brocadiaceae</taxon>
        <taxon>Candidatus Brocadia</taxon>
    </lineage>
</organism>
<dbReference type="InterPro" id="IPR015293">
    <property type="entry name" value="BE_C"/>
</dbReference>
<evidence type="ECO:0000256" key="1">
    <source>
        <dbReference type="ARBA" id="ARBA00006821"/>
    </source>
</evidence>
<proteinExistence type="inferred from homology"/>
<feature type="binding site" evidence="4">
    <location>
        <position position="405"/>
    </location>
    <ligand>
        <name>substrate</name>
    </ligand>
</feature>
<dbReference type="GO" id="GO:0003844">
    <property type="term" value="F:1,4-alpha-glucan branching enzyme activity"/>
    <property type="evidence" value="ECO:0007669"/>
    <property type="project" value="InterPro"/>
</dbReference>
<dbReference type="STRING" id="1004156.AYP45_00305"/>
<name>A0A1V4AXX2_9BACT</name>
<feature type="active site" description="Proton donor" evidence="3">
    <location>
        <position position="351"/>
    </location>
</feature>
<dbReference type="SUPFAM" id="SSF88688">
    <property type="entry name" value="Families 57/38 glycoside transferase middle domain"/>
    <property type="match status" value="1"/>
</dbReference>
<feature type="binding site" evidence="4">
    <location>
        <position position="467"/>
    </location>
    <ligand>
        <name>substrate</name>
    </ligand>
</feature>
<feature type="domain" description="Glycoside hydrolase family 57 N-terminal" evidence="6">
    <location>
        <begin position="7"/>
        <end position="327"/>
    </location>
</feature>
<keyword evidence="2 5" id="KW-0119">Carbohydrate metabolism</keyword>
<evidence type="ECO:0000259" key="7">
    <source>
        <dbReference type="Pfam" id="PF09210"/>
    </source>
</evidence>
<dbReference type="SUPFAM" id="SSF88713">
    <property type="entry name" value="Glycoside hydrolase/deacetylase"/>
    <property type="match status" value="1"/>
</dbReference>
<feature type="active site" description="Nucleophile" evidence="3">
    <location>
        <position position="190"/>
    </location>
</feature>
<dbReference type="Gene3D" id="1.20.1430.10">
    <property type="entry name" value="Families 57/38 glycoside transferase, middle domain"/>
    <property type="match status" value="1"/>
</dbReference>
<accession>A0A1V4AXX2</accession>
<evidence type="ECO:0000256" key="2">
    <source>
        <dbReference type="ARBA" id="ARBA00023277"/>
    </source>
</evidence>
<evidence type="ECO:0000256" key="5">
    <source>
        <dbReference type="RuleBase" id="RU361196"/>
    </source>
</evidence>
<dbReference type="CDD" id="cd10792">
    <property type="entry name" value="GH57N_AmyC_like"/>
    <property type="match status" value="1"/>
</dbReference>
<dbReference type="GO" id="GO:0005576">
    <property type="term" value="C:extracellular region"/>
    <property type="evidence" value="ECO:0007669"/>
    <property type="project" value="TreeGrafter"/>
</dbReference>
<reference evidence="8 9" key="1">
    <citation type="journal article" date="2017" name="Water Res.">
        <title>Discovery and metagenomic analysis of an anammox bacterial enrichment related to Candidatus "Brocadia caroliniensis" in a full-scale glycerol-fed nitritation-denitritation separate centrate treatment process.</title>
        <authorList>
            <person name="Park H."/>
            <person name="Brotto A.C."/>
            <person name="van Loosdrecht M.C."/>
            <person name="Chandran K."/>
        </authorList>
    </citation>
    <scope>NUCLEOTIDE SEQUENCE [LARGE SCALE GENOMIC DNA]</scope>
    <source>
        <strain evidence="8">26THWARD</strain>
    </source>
</reference>
<gene>
    <name evidence="8" type="ORF">AYP45_00305</name>
</gene>
<dbReference type="GO" id="GO:0030979">
    <property type="term" value="P:alpha-glucan biosynthetic process"/>
    <property type="evidence" value="ECO:0007669"/>
    <property type="project" value="InterPro"/>
</dbReference>
<dbReference type="InterPro" id="IPR027291">
    <property type="entry name" value="Glyco_hydro_38_N_sf"/>
</dbReference>
<dbReference type="Pfam" id="PF03065">
    <property type="entry name" value="Glyco_hydro_57"/>
    <property type="match status" value="1"/>
</dbReference>
<evidence type="ECO:0000313" key="9">
    <source>
        <dbReference type="Proteomes" id="UP000189681"/>
    </source>
</evidence>
<dbReference type="InterPro" id="IPR028995">
    <property type="entry name" value="Glyco_hydro_57/38_cen_sf"/>
</dbReference>
<evidence type="ECO:0000259" key="6">
    <source>
        <dbReference type="Pfam" id="PF03065"/>
    </source>
</evidence>
<comment type="similarity">
    <text evidence="1 5">Belongs to the glycosyl hydrolase 57 family.</text>
</comment>
<dbReference type="InterPro" id="IPR004300">
    <property type="entry name" value="Glyco_hydro_57_N"/>
</dbReference>
<dbReference type="Proteomes" id="UP000189681">
    <property type="component" value="Unassembled WGS sequence"/>
</dbReference>